<dbReference type="AntiFam" id="ANF00261">
    <property type="entry name" value="Protein of unknown function (DUF1534)"/>
</dbReference>
<accession>A0A3M3R003</accession>
<protein>
    <recommendedName>
        <fullName evidence="3">DUF1534 domain-containing protein</fullName>
    </recommendedName>
</protein>
<gene>
    <name evidence="1" type="ORF">ALQ51_100605</name>
</gene>
<proteinExistence type="predicted"/>
<name>A0A3M3R003_PSECA</name>
<reference evidence="1 2" key="1">
    <citation type="submission" date="2018-08" db="EMBL/GenBank/DDBJ databases">
        <title>Recombination of ecologically and evolutionarily significant loci maintains genetic cohesion in the Pseudomonas syringae species complex.</title>
        <authorList>
            <person name="Dillon M."/>
            <person name="Thakur S."/>
            <person name="Almeida R.N.D."/>
            <person name="Weir B.S."/>
            <person name="Guttman D.S."/>
        </authorList>
    </citation>
    <scope>NUCLEOTIDE SEQUENCE [LARGE SCALE GENOMIC DNA]</scope>
    <source>
        <strain evidence="1 2">ICMP 15203</strain>
    </source>
</reference>
<evidence type="ECO:0000313" key="2">
    <source>
        <dbReference type="Proteomes" id="UP000270524"/>
    </source>
</evidence>
<organism evidence="1 2">
    <name type="scientific">Pseudomonas cannabina</name>
    <dbReference type="NCBI Taxonomy" id="86840"/>
    <lineage>
        <taxon>Bacteria</taxon>
        <taxon>Pseudomonadati</taxon>
        <taxon>Pseudomonadota</taxon>
        <taxon>Gammaproteobacteria</taxon>
        <taxon>Pseudomonadales</taxon>
        <taxon>Pseudomonadaceae</taxon>
        <taxon>Pseudomonas</taxon>
    </lineage>
</organism>
<sequence length="136" mass="15152">MRLSFRTLQRRNAVGDALRHRFCAAPRSQRFAGPSCPILTLPVSRQRRQQLLVDGLTDGGEEGGAAGQELFYHAAQGGGAFCVEAAYRLCACLFGCGAAWRFEPQSSELAKQVFLVNQVRVHHDVCSCDRAFFRFW</sequence>
<dbReference type="Proteomes" id="UP000270524">
    <property type="component" value="Unassembled WGS sequence"/>
</dbReference>
<dbReference type="EMBL" id="RBPJ01000268">
    <property type="protein sequence ID" value="RMN89832.1"/>
    <property type="molecule type" value="Genomic_DNA"/>
</dbReference>
<comment type="caution">
    <text evidence="1">The sequence shown here is derived from an EMBL/GenBank/DDBJ whole genome shotgun (WGS) entry which is preliminary data.</text>
</comment>
<dbReference type="AlphaFoldDB" id="A0A3M3R003"/>
<evidence type="ECO:0000313" key="1">
    <source>
        <dbReference type="EMBL" id="RMN89832.1"/>
    </source>
</evidence>
<evidence type="ECO:0008006" key="3">
    <source>
        <dbReference type="Google" id="ProtNLM"/>
    </source>
</evidence>